<comment type="caution">
    <text evidence="1">The sequence shown here is derived from an EMBL/GenBank/DDBJ whole genome shotgun (WGS) entry which is preliminary data.</text>
</comment>
<dbReference type="AlphaFoldDB" id="A0AAE0BA88"/>
<dbReference type="EMBL" id="LGRX02035926">
    <property type="protein sequence ID" value="KAK3232696.1"/>
    <property type="molecule type" value="Genomic_DNA"/>
</dbReference>
<gene>
    <name evidence="1" type="ORF">CYMTET_56966</name>
</gene>
<sequence>MQSYIRGCYVEHLVSGGCGYSLGLVLARVVPPYVRLQQVQHKSAPTASVADMRKHLYLTVLRVKGAPGEPTAAGCASNEGTAGGVDAYVDKSVDGPGDHRHSRLPPSGVGGRGAVRLGVYGAELSAAVDRVQHGQDGIKNI</sequence>
<dbReference type="Proteomes" id="UP001190700">
    <property type="component" value="Unassembled WGS sequence"/>
</dbReference>
<evidence type="ECO:0000313" key="2">
    <source>
        <dbReference type="Proteomes" id="UP001190700"/>
    </source>
</evidence>
<reference evidence="1 2" key="1">
    <citation type="journal article" date="2015" name="Genome Biol. Evol.">
        <title>Comparative Genomics of a Bacterivorous Green Alga Reveals Evolutionary Causalities and Consequences of Phago-Mixotrophic Mode of Nutrition.</title>
        <authorList>
            <person name="Burns J.A."/>
            <person name="Paasch A."/>
            <person name="Narechania A."/>
            <person name="Kim E."/>
        </authorList>
    </citation>
    <scope>NUCLEOTIDE SEQUENCE [LARGE SCALE GENOMIC DNA]</scope>
    <source>
        <strain evidence="1 2">PLY_AMNH</strain>
    </source>
</reference>
<proteinExistence type="predicted"/>
<organism evidence="1 2">
    <name type="scientific">Cymbomonas tetramitiformis</name>
    <dbReference type="NCBI Taxonomy" id="36881"/>
    <lineage>
        <taxon>Eukaryota</taxon>
        <taxon>Viridiplantae</taxon>
        <taxon>Chlorophyta</taxon>
        <taxon>Pyramimonadophyceae</taxon>
        <taxon>Pyramimonadales</taxon>
        <taxon>Pyramimonadaceae</taxon>
        <taxon>Cymbomonas</taxon>
    </lineage>
</organism>
<protein>
    <submittedName>
        <fullName evidence="1">Uncharacterized protein</fullName>
    </submittedName>
</protein>
<name>A0AAE0BA88_9CHLO</name>
<evidence type="ECO:0000313" key="1">
    <source>
        <dbReference type="EMBL" id="KAK3232696.1"/>
    </source>
</evidence>
<accession>A0AAE0BA88</accession>
<keyword evidence="2" id="KW-1185">Reference proteome</keyword>